<accession>A0AAE9WVS1</accession>
<dbReference type="PANTHER" id="PTHR31559">
    <property type="entry name" value="PYRIDOXAL 5'-PHOSPHATE SYNTHASE SUBUNIT SNO"/>
    <property type="match status" value="1"/>
</dbReference>
<dbReference type="PANTHER" id="PTHR31559:SF0">
    <property type="entry name" value="PYRIDOXAL 5'-PHOSPHATE SYNTHASE SUBUNIT SNO1-RELATED"/>
    <property type="match status" value="1"/>
</dbReference>
<protein>
    <submittedName>
        <fullName evidence="2">Pyridoxine biosynthesis protein PDX2</fullName>
    </submittedName>
</protein>
<dbReference type="Proteomes" id="UP001054126">
    <property type="component" value="Chromosome 9"/>
</dbReference>
<dbReference type="InterPro" id="IPR029062">
    <property type="entry name" value="Class_I_gatase-like"/>
</dbReference>
<reference evidence="2" key="1">
    <citation type="submission" date="2023-01" db="EMBL/GenBank/DDBJ databases">
        <title>Long-Read Genome Assembly and Gene Model Annotations for the Rodent Malaria Parasite Plasmodium yoelii 17XNL.</title>
        <authorList>
            <person name="Mitchell G.J."/>
            <person name="Sebastian A."/>
            <person name="Albert I."/>
            <person name="Lindner S.E."/>
        </authorList>
    </citation>
    <scope>NUCLEOTIDE SEQUENCE</scope>
    <source>
        <strain evidence="2">17XNL clone 1.1</strain>
    </source>
</reference>
<evidence type="ECO:0000256" key="1">
    <source>
        <dbReference type="ARBA" id="ARBA00022962"/>
    </source>
</evidence>
<dbReference type="GO" id="GO:0004359">
    <property type="term" value="F:glutaminase activity"/>
    <property type="evidence" value="ECO:0007669"/>
    <property type="project" value="InterPro"/>
</dbReference>
<proteinExistence type="predicted"/>
<sequence>MSYDSDSLYNALKNYIHVKKKPVWGTCAGCILLSEKVEKTKDDNIENEYGNEFSLGGLDIEITRNYYGSQNDSFICSLDIKSQDPIFKKNIRAPCIRAPFIKTISSDKVVLNKNNHIKMLNKSYKMLNMFIKNVQYAY</sequence>
<dbReference type="GO" id="GO:0005829">
    <property type="term" value="C:cytosol"/>
    <property type="evidence" value="ECO:0007669"/>
    <property type="project" value="TreeGrafter"/>
</dbReference>
<keyword evidence="1" id="KW-0315">Glutamine amidotransferase</keyword>
<dbReference type="EMBL" id="CP115533">
    <property type="protein sequence ID" value="WBY57469.1"/>
    <property type="molecule type" value="Genomic_DNA"/>
</dbReference>
<dbReference type="InterPro" id="IPR002161">
    <property type="entry name" value="PdxT/SNO"/>
</dbReference>
<organism evidence="2 3">
    <name type="scientific">Plasmodium yoelii yoelii</name>
    <dbReference type="NCBI Taxonomy" id="73239"/>
    <lineage>
        <taxon>Eukaryota</taxon>
        <taxon>Sar</taxon>
        <taxon>Alveolata</taxon>
        <taxon>Apicomplexa</taxon>
        <taxon>Aconoidasida</taxon>
        <taxon>Haemosporida</taxon>
        <taxon>Plasmodiidae</taxon>
        <taxon>Plasmodium</taxon>
        <taxon>Plasmodium (Vinckeia)</taxon>
    </lineage>
</organism>
<dbReference type="Gene3D" id="3.40.50.880">
    <property type="match status" value="1"/>
</dbReference>
<dbReference type="GO" id="GO:0042823">
    <property type="term" value="P:pyridoxal phosphate biosynthetic process"/>
    <property type="evidence" value="ECO:0007669"/>
    <property type="project" value="InterPro"/>
</dbReference>
<dbReference type="GO" id="GO:1903600">
    <property type="term" value="C:glutaminase complex"/>
    <property type="evidence" value="ECO:0007669"/>
    <property type="project" value="TreeGrafter"/>
</dbReference>
<dbReference type="AlphaFoldDB" id="A0AAE9WVS1"/>
<dbReference type="Pfam" id="PF01174">
    <property type="entry name" value="SNO"/>
    <property type="match status" value="1"/>
</dbReference>
<name>A0AAE9WVS1_PLAYO</name>
<evidence type="ECO:0000313" key="2">
    <source>
        <dbReference type="EMBL" id="WBY57469.1"/>
    </source>
</evidence>
<evidence type="ECO:0000313" key="3">
    <source>
        <dbReference type="Proteomes" id="UP001054126"/>
    </source>
</evidence>
<dbReference type="GO" id="GO:0008614">
    <property type="term" value="P:pyridoxine metabolic process"/>
    <property type="evidence" value="ECO:0007669"/>
    <property type="project" value="TreeGrafter"/>
</dbReference>
<gene>
    <name evidence="2" type="ORF">Py17XNL_000900354</name>
</gene>
<dbReference type="SUPFAM" id="SSF52317">
    <property type="entry name" value="Class I glutamine amidotransferase-like"/>
    <property type="match status" value="1"/>
</dbReference>